<dbReference type="SUPFAM" id="SSF52540">
    <property type="entry name" value="P-loop containing nucleoside triphosphate hydrolases"/>
    <property type="match status" value="1"/>
</dbReference>
<sequence length="355" mass="38668">MSGPLVTEATPKPPLRGITAAKLLQTCYPPREFAIDPWLRTGESALIWAATGVGKTWLTLSLALAMAGGGRVWEWKAPKARRVLILDGEMNVQDLQERINHLVISGAVDGLDREAMGANLLLMPRQYQDPRAQFYDITDPASQERILREMETSGAEVIIIDNLTTCADGLADENDATAFRSIMGFLLMMKQAGKTAIVVHHANKSGKDARGSTALEATFEVKLGLERPPVEKPGEASFITQFGKFRGRGNDSLRPRVWTLRVSGWDVQDDTGSADGRVLEALRSLKFVNQAQVAQALGMAQSSVSKALKRCVILGTAKQDEIDRLFISARSLCGVASAAVEPDDTKVTQEAMEDF</sequence>
<gene>
    <name evidence="2" type="ORF">IE4771_CH00351</name>
</gene>
<dbReference type="SMART" id="SM00382">
    <property type="entry name" value="AAA"/>
    <property type="match status" value="1"/>
</dbReference>
<feature type="domain" description="AAA+ ATPase" evidence="1">
    <location>
        <begin position="41"/>
        <end position="229"/>
    </location>
</feature>
<evidence type="ECO:0000259" key="1">
    <source>
        <dbReference type="SMART" id="SM00382"/>
    </source>
</evidence>
<reference evidence="2 3" key="1">
    <citation type="submission" date="2013-12" db="EMBL/GenBank/DDBJ databases">
        <title>Complete genome sequence of Rhizobium etli bv. mimosae IE4771.</title>
        <authorList>
            <person name="Bustos P."/>
            <person name="Santamaria R.I."/>
            <person name="Lozano L."/>
            <person name="Ormeno-Orrillo E."/>
            <person name="Rogel M.A."/>
            <person name="Romero D."/>
            <person name="Cevallos M.A."/>
            <person name="Martinez-Romero E."/>
            <person name="Gonzalez V."/>
        </authorList>
    </citation>
    <scope>NUCLEOTIDE SEQUENCE [LARGE SCALE GENOMIC DNA]</scope>
    <source>
        <strain evidence="2 3">IE4771</strain>
    </source>
</reference>
<evidence type="ECO:0000313" key="2">
    <source>
        <dbReference type="EMBL" id="AIC25518.1"/>
    </source>
</evidence>
<dbReference type="InterPro" id="IPR003593">
    <property type="entry name" value="AAA+_ATPase"/>
</dbReference>
<proteinExistence type="predicted"/>
<dbReference type="HOGENOM" id="CLU_057293_0_0_5"/>
<organism evidence="2 3">
    <name type="scientific">Rhizobium etli bv. mimosae str. IE4771</name>
    <dbReference type="NCBI Taxonomy" id="1432050"/>
    <lineage>
        <taxon>Bacteria</taxon>
        <taxon>Pseudomonadati</taxon>
        <taxon>Pseudomonadota</taxon>
        <taxon>Alphaproteobacteria</taxon>
        <taxon>Hyphomicrobiales</taxon>
        <taxon>Rhizobiaceae</taxon>
        <taxon>Rhizobium/Agrobacterium group</taxon>
        <taxon>Rhizobium</taxon>
    </lineage>
</organism>
<protein>
    <submittedName>
        <fullName evidence="2">P-loop NTPase domain-containing protein</fullName>
    </submittedName>
</protein>
<accession>A0A060HRL1</accession>
<dbReference type="Proteomes" id="UP000027180">
    <property type="component" value="Chromosome"/>
</dbReference>
<dbReference type="OrthoDB" id="34187at2"/>
<name>A0A060HRL1_RHIET</name>
<dbReference type="Gene3D" id="3.40.50.300">
    <property type="entry name" value="P-loop containing nucleotide triphosphate hydrolases"/>
    <property type="match status" value="1"/>
</dbReference>
<dbReference type="RefSeq" id="WP_038686383.1">
    <property type="nucleotide sequence ID" value="NZ_CP006986.1"/>
</dbReference>
<dbReference type="Pfam" id="PF13481">
    <property type="entry name" value="AAA_25"/>
    <property type="match status" value="1"/>
</dbReference>
<dbReference type="EMBL" id="CP006986">
    <property type="protein sequence ID" value="AIC25518.1"/>
    <property type="molecule type" value="Genomic_DNA"/>
</dbReference>
<dbReference type="KEGG" id="rei:IE4771_CH00351"/>
<dbReference type="AlphaFoldDB" id="A0A060HRL1"/>
<dbReference type="InterPro" id="IPR027417">
    <property type="entry name" value="P-loop_NTPase"/>
</dbReference>
<evidence type="ECO:0000313" key="3">
    <source>
        <dbReference type="Proteomes" id="UP000027180"/>
    </source>
</evidence>